<dbReference type="EMBL" id="JAPFFF010000052">
    <property type="protein sequence ID" value="KAK8839248.1"/>
    <property type="molecule type" value="Genomic_DNA"/>
</dbReference>
<keyword evidence="2" id="KW-1185">Reference proteome</keyword>
<accession>A0ABR2GZ76</accession>
<dbReference type="Proteomes" id="UP001470230">
    <property type="component" value="Unassembled WGS sequence"/>
</dbReference>
<organism evidence="1 2">
    <name type="scientific">Tritrichomonas musculus</name>
    <dbReference type="NCBI Taxonomy" id="1915356"/>
    <lineage>
        <taxon>Eukaryota</taxon>
        <taxon>Metamonada</taxon>
        <taxon>Parabasalia</taxon>
        <taxon>Tritrichomonadida</taxon>
        <taxon>Tritrichomonadidae</taxon>
        <taxon>Tritrichomonas</taxon>
    </lineage>
</organism>
<proteinExistence type="predicted"/>
<sequence>MLQFSRFQGLFQKLGESYKITNAQIKSSYQFLYDKLLDSYNNNDFHRINNLLDHSRNISIILDFKFPLSEIKSEEDTLLIDFVNLLYKIITIYPVKYFKTQLIATSFLNEFFVLNKEIPGLRLDWHPYYKVMKYYVLENESFFLRGNNLNKDKINVFGDNNSPTNFFELSFKISKYFTNTDTTKQLVKKFIPHISANGHYTPAYLSFLNALCPPHKGQYKLYIDYLLLELNDTSNYQCMQMIMSIILQSIQVNIEDDFSFLIPTIKQLINTQIFKNKALSFPNRDLISYRFAPIHFEQQMVKLLPKTVIALFISPPTRKSILELLENVFVSFKSVCHPSTSSDMTLNIVYFIDFLDFSLRKSLRKIKKKKEKKFYFNMKVELAPSNDEIHKLLSMISQIRIMNIKNVNSFAPFLIDTALNPSTIDHYLEVAFQCIDLTDAYGISKSGWTILTALITSIDKNEKIRDNFETIFHVAVNNLYRPELQSVISQFLVACFLKVPFNSEKTVKGCEYFDYPRLAYSLFTNLISIFKSLPSVKGEISTLNDSFMCMILLFIISLFSNCSSEVMDEILPIFTSLAADEDISNCVFIVESIIANYCYFSSSEQANKIAKAFQRQLKLQSSNQSILRFLSIIYATSIICNSRTIESVKQVTDFLTKYTKSKEEEIRKIGWMAISHSLNIFTRIANVRVSLKEDKIKDNPLEIAHLNDFNINWETSPDTTDLSFEIFDPIFDQLLTSTDSHEINKLLNEVVDKISALIASIYIYSEGSKQEDINEVLLDPIHYQPGIYRKSFPLRDKFIKCMLRILKDFHENDLIVIHVISICHSFFSSYASITTPNSQERIHFLSYFFMPFEETKEHFTSNFLYNELAEVYKQRKLLYVIPFTDDIKELLNTIVGFISSKYENIQTSSLNLIKKVSLFYYPFTETIIEKIVNNASSIPINEFINFIEVTPVLKSLLNNEKLMCKTLLIILNNFNLKDKESLITLKRFMDNVCILSFPFETPQNNNAEYNELLNEIENNHINKNQNNRTYNYILIHIIFMCLKRVYAVNDTILSLIMQNITYYDEDISDVAELCLCIVLKRQSKFTKEKIEVKNFPTISSFPNILDNVTVKFNKDGLYFPLTLRTVSSKDVFEQIEAVEAIRTKSTNIINLNSIIEINEDVQKIFESFEKVEIKWNYDENYQLFDNEFLFDQSNGYFMYRDHFQHKKFEFQDDKILIKNIPNIFSSAMNSMNEKTIYTNIRYHQIWEQYALTVGPYCIPQLHKISIKYLSQFFSMNPEITTKVLYDMISGFMKNICYWNVNDRIEFFKLVVLPVVCFISSNKTTARMAEYILTFSSMSINPYCFAPLIKALFELSPQGPNMPLNSRPLVSIISKQPSIRPFHFFNAIDQLKEKYVDPFIHQMSEYNSSIVNEIIQLIFSFLECCSFSNKKSPLYSSEIESKRETVLKIFEEILELNDNNVNNEKLKRNLTRALTSSFICFNKSSHDARLLIAPLFVNHLHSIFNLLNSSNCNEEDQFIISTSAFIDNTIFIINVDLELNFVTCLIKEMMNSSLPMQLILLESINKMLEGNIFNIPQNHYSMYEELFLNYGRYEKAKNLGNELRLKIAKILGIFEIRDFTMNDNYLKDDDEVLKAASIILNSYLFDCVDERVTKAFDLMEECCVAKGVKNRDFMKSVSKIFINRHSDHVMNDVEELIIQYKNILTPSYIS</sequence>
<dbReference type="SUPFAM" id="SSF48371">
    <property type="entry name" value="ARM repeat"/>
    <property type="match status" value="1"/>
</dbReference>
<evidence type="ECO:0000313" key="1">
    <source>
        <dbReference type="EMBL" id="KAK8839248.1"/>
    </source>
</evidence>
<comment type="caution">
    <text evidence="1">The sequence shown here is derived from an EMBL/GenBank/DDBJ whole genome shotgun (WGS) entry which is preliminary data.</text>
</comment>
<evidence type="ECO:0000313" key="2">
    <source>
        <dbReference type="Proteomes" id="UP001470230"/>
    </source>
</evidence>
<gene>
    <name evidence="1" type="ORF">M9Y10_032178</name>
</gene>
<protein>
    <submittedName>
        <fullName evidence="1">Uncharacterized protein</fullName>
    </submittedName>
</protein>
<dbReference type="InterPro" id="IPR016024">
    <property type="entry name" value="ARM-type_fold"/>
</dbReference>
<reference evidence="1 2" key="1">
    <citation type="submission" date="2024-04" db="EMBL/GenBank/DDBJ databases">
        <title>Tritrichomonas musculus Genome.</title>
        <authorList>
            <person name="Alves-Ferreira E."/>
            <person name="Grigg M."/>
            <person name="Lorenzi H."/>
            <person name="Galac M."/>
        </authorList>
    </citation>
    <scope>NUCLEOTIDE SEQUENCE [LARGE SCALE GENOMIC DNA]</scope>
    <source>
        <strain evidence="1 2">EAF2021</strain>
    </source>
</reference>
<name>A0ABR2GZ76_9EUKA</name>